<feature type="domain" description="Mur ligase C-terminal" evidence="10">
    <location>
        <begin position="334"/>
        <end position="456"/>
    </location>
</feature>
<gene>
    <name evidence="7" type="primary">murD</name>
    <name evidence="12" type="ordered locus">Acel_1008</name>
</gene>
<keyword evidence="13" id="KW-1185">Reference proteome</keyword>
<keyword evidence="6 7" id="KW-0067">ATP-binding</keyword>
<comment type="similarity">
    <text evidence="7">Belongs to the MurCDEF family.</text>
</comment>
<dbReference type="SUPFAM" id="SSF53623">
    <property type="entry name" value="MurD-like peptide ligases, catalytic domain"/>
    <property type="match status" value="1"/>
</dbReference>
<reference evidence="12 13" key="1">
    <citation type="journal article" date="2009" name="Genome Res.">
        <title>Complete genome of the cellulolytic thermophile Acidothermus cellulolyticus 11B provides insights into its ecophysiological and evolutionary adaptations.</title>
        <authorList>
            <person name="Barabote R.D."/>
            <person name="Xie G."/>
            <person name="Leu D.H."/>
            <person name="Normand P."/>
            <person name="Necsulea A."/>
            <person name="Daubin V."/>
            <person name="Medigue C."/>
            <person name="Adney W.S."/>
            <person name="Xu X.C."/>
            <person name="Lapidus A."/>
            <person name="Parales R.E."/>
            <person name="Detter C."/>
            <person name="Pujic P."/>
            <person name="Bruce D."/>
            <person name="Lavire C."/>
            <person name="Challacombe J.F."/>
            <person name="Brettin T.S."/>
            <person name="Berry A.M."/>
        </authorList>
    </citation>
    <scope>NUCLEOTIDE SEQUENCE [LARGE SCALE GENOMIC DNA]</scope>
    <source>
        <strain evidence="13">ATCC 43068 / DSM 8971 / 11B</strain>
    </source>
</reference>
<dbReference type="EC" id="6.3.2.9" evidence="7 8"/>
<dbReference type="GO" id="GO:0008764">
    <property type="term" value="F:UDP-N-acetylmuramoylalanine-D-glutamate ligase activity"/>
    <property type="evidence" value="ECO:0007669"/>
    <property type="project" value="UniProtKB-UniRule"/>
</dbReference>
<evidence type="ECO:0000256" key="6">
    <source>
        <dbReference type="ARBA" id="ARBA00022840"/>
    </source>
</evidence>
<keyword evidence="7 8" id="KW-0133">Cell shape</keyword>
<dbReference type="InterPro" id="IPR013221">
    <property type="entry name" value="Mur_ligase_cen"/>
</dbReference>
<dbReference type="eggNOG" id="COG0771">
    <property type="taxonomic scope" value="Bacteria"/>
</dbReference>
<keyword evidence="7 8" id="KW-0961">Cell wall biogenesis/degradation</keyword>
<dbReference type="SUPFAM" id="SSF51984">
    <property type="entry name" value="MurCD N-terminal domain"/>
    <property type="match status" value="1"/>
</dbReference>
<dbReference type="GO" id="GO:0051301">
    <property type="term" value="P:cell division"/>
    <property type="evidence" value="ECO:0007669"/>
    <property type="project" value="UniProtKB-KW"/>
</dbReference>
<feature type="region of interest" description="Disordered" evidence="9">
    <location>
        <begin position="487"/>
        <end position="509"/>
    </location>
</feature>
<dbReference type="Gene3D" id="3.40.1190.10">
    <property type="entry name" value="Mur-like, catalytic domain"/>
    <property type="match status" value="1"/>
</dbReference>
<name>A0LTM1_ACIC1</name>
<dbReference type="InterPro" id="IPR005762">
    <property type="entry name" value="MurD"/>
</dbReference>
<dbReference type="GO" id="GO:0071555">
    <property type="term" value="P:cell wall organization"/>
    <property type="evidence" value="ECO:0007669"/>
    <property type="project" value="UniProtKB-KW"/>
</dbReference>
<keyword evidence="7 8" id="KW-0131">Cell cycle</keyword>
<keyword evidence="5 7" id="KW-0547">Nucleotide-binding</keyword>
<comment type="subcellular location">
    <subcellularLocation>
        <location evidence="1 7 8">Cytoplasm</location>
    </subcellularLocation>
</comment>
<evidence type="ECO:0000256" key="2">
    <source>
        <dbReference type="ARBA" id="ARBA00004752"/>
    </source>
</evidence>
<keyword evidence="4 7" id="KW-0436">Ligase</keyword>
<comment type="function">
    <text evidence="7 8">Cell wall formation. Catalyzes the addition of glutamate to the nucleotide precursor UDP-N-acetylmuramoyl-L-alanine (UMA).</text>
</comment>
<dbReference type="NCBIfam" id="TIGR01087">
    <property type="entry name" value="murD"/>
    <property type="match status" value="1"/>
</dbReference>
<dbReference type="GO" id="GO:0005737">
    <property type="term" value="C:cytoplasm"/>
    <property type="evidence" value="ECO:0007669"/>
    <property type="project" value="UniProtKB-SubCell"/>
</dbReference>
<dbReference type="InterPro" id="IPR036565">
    <property type="entry name" value="Mur-like_cat_sf"/>
</dbReference>
<evidence type="ECO:0000256" key="8">
    <source>
        <dbReference type="RuleBase" id="RU003664"/>
    </source>
</evidence>
<accession>A0LTM1</accession>
<evidence type="ECO:0000259" key="11">
    <source>
        <dbReference type="Pfam" id="PF08245"/>
    </source>
</evidence>
<dbReference type="InParanoid" id="A0LTM1"/>
<dbReference type="STRING" id="351607.Acel_1008"/>
<dbReference type="SUPFAM" id="SSF53244">
    <property type="entry name" value="MurD-like peptide ligases, peptide-binding domain"/>
    <property type="match status" value="1"/>
</dbReference>
<keyword evidence="7 8" id="KW-0132">Cell division</keyword>
<evidence type="ECO:0000256" key="3">
    <source>
        <dbReference type="ARBA" id="ARBA00022490"/>
    </source>
</evidence>
<comment type="catalytic activity">
    <reaction evidence="7 8">
        <text>UDP-N-acetyl-alpha-D-muramoyl-L-alanine + D-glutamate + ATP = UDP-N-acetyl-alpha-D-muramoyl-L-alanyl-D-glutamate + ADP + phosphate + H(+)</text>
        <dbReference type="Rhea" id="RHEA:16429"/>
        <dbReference type="ChEBI" id="CHEBI:15378"/>
        <dbReference type="ChEBI" id="CHEBI:29986"/>
        <dbReference type="ChEBI" id="CHEBI:30616"/>
        <dbReference type="ChEBI" id="CHEBI:43474"/>
        <dbReference type="ChEBI" id="CHEBI:83898"/>
        <dbReference type="ChEBI" id="CHEBI:83900"/>
        <dbReference type="ChEBI" id="CHEBI:456216"/>
        <dbReference type="EC" id="6.3.2.9"/>
    </reaction>
</comment>
<evidence type="ECO:0000256" key="7">
    <source>
        <dbReference type="HAMAP-Rule" id="MF_00639"/>
    </source>
</evidence>
<evidence type="ECO:0000256" key="1">
    <source>
        <dbReference type="ARBA" id="ARBA00004496"/>
    </source>
</evidence>
<dbReference type="Pfam" id="PF21799">
    <property type="entry name" value="MurD-like_N"/>
    <property type="match status" value="1"/>
</dbReference>
<protein>
    <recommendedName>
        <fullName evidence="7 8">UDP-N-acetylmuramoylalanine--D-glutamate ligase</fullName>
        <ecNumber evidence="7 8">6.3.2.9</ecNumber>
    </recommendedName>
    <alternativeName>
        <fullName evidence="7">D-glutamic acid-adding enzyme</fullName>
    </alternativeName>
    <alternativeName>
        <fullName evidence="7">UDP-N-acetylmuramoyl-L-alanyl-D-glutamate synthetase</fullName>
    </alternativeName>
</protein>
<sequence length="509" mass="53208">MARVSVVPEWLSDAGHDAPWSQLTVCVAGVGISGRAAARVLAALGAQVIAVDDRDGEPERAAAAELARLGVTVRLGDGATFPDGVQLIVTSPGWRRESPLFAAAADRGVPVWGEPELAWRLRRPGDAEWLVITGTDGKTTTTLMLESILRAAGLRTIAAGNIDVPLVEVVNSGYDVLAVELGSFQLHWSPSVAPKAAAVLNVAPDHLDWWGGSFTDYANAKGRAFAHPRTCAIGNLDDPQTVRLLARAPGRRVGFTLHSPRPDQVGVHDGVLLDRAFVPDPARDVVELATVTDIPVPGAHNVANALAAAALARSIGVEPAAIAAGLRTFTPAAHRIATVAEVDGVRFVDDSKATSPHAAAASLTSFDRIVWIAGGLGKDVAFDELVSQVADRLRGVVLLGACRHEIADALRRHAPQVPVIDVGGAETGDVHAVLDAAVAAAVRYAAPGDVVLLAPAAASYDMFRDYRHRGQAFADAVRRYAERRSAAERREAAAQVGPSGPAESAGGSR</sequence>
<dbReference type="GO" id="GO:0009252">
    <property type="term" value="P:peptidoglycan biosynthetic process"/>
    <property type="evidence" value="ECO:0007669"/>
    <property type="project" value="UniProtKB-UniRule"/>
</dbReference>
<feature type="domain" description="Mur ligase central" evidence="11">
    <location>
        <begin position="132"/>
        <end position="312"/>
    </location>
</feature>
<dbReference type="Gene3D" id="3.40.50.720">
    <property type="entry name" value="NAD(P)-binding Rossmann-like Domain"/>
    <property type="match status" value="1"/>
</dbReference>
<dbReference type="UniPathway" id="UPA00219"/>
<dbReference type="HAMAP" id="MF_00639">
    <property type="entry name" value="MurD"/>
    <property type="match status" value="1"/>
</dbReference>
<evidence type="ECO:0000256" key="9">
    <source>
        <dbReference type="SAM" id="MobiDB-lite"/>
    </source>
</evidence>
<feature type="compositionally biased region" description="Low complexity" evidence="9">
    <location>
        <begin position="493"/>
        <end position="509"/>
    </location>
</feature>
<proteinExistence type="inferred from homology"/>
<dbReference type="InterPro" id="IPR036615">
    <property type="entry name" value="Mur_ligase_C_dom_sf"/>
</dbReference>
<dbReference type="Proteomes" id="UP000008221">
    <property type="component" value="Chromosome"/>
</dbReference>
<evidence type="ECO:0000256" key="5">
    <source>
        <dbReference type="ARBA" id="ARBA00022741"/>
    </source>
</evidence>
<dbReference type="RefSeq" id="WP_011719844.1">
    <property type="nucleotide sequence ID" value="NC_008578.1"/>
</dbReference>
<dbReference type="PANTHER" id="PTHR43692:SF1">
    <property type="entry name" value="UDP-N-ACETYLMURAMOYLALANINE--D-GLUTAMATE LIGASE"/>
    <property type="match status" value="1"/>
</dbReference>
<dbReference type="Gene3D" id="3.90.190.20">
    <property type="entry name" value="Mur ligase, C-terminal domain"/>
    <property type="match status" value="1"/>
</dbReference>
<evidence type="ECO:0000256" key="4">
    <source>
        <dbReference type="ARBA" id="ARBA00022598"/>
    </source>
</evidence>
<dbReference type="EMBL" id="CP000481">
    <property type="protein sequence ID" value="ABK52781.1"/>
    <property type="molecule type" value="Genomic_DNA"/>
</dbReference>
<comment type="pathway">
    <text evidence="2 7 8">Cell wall biogenesis; peptidoglycan biosynthesis.</text>
</comment>
<evidence type="ECO:0000259" key="10">
    <source>
        <dbReference type="Pfam" id="PF02875"/>
    </source>
</evidence>
<keyword evidence="7 8" id="KW-0573">Peptidoglycan synthesis</keyword>
<dbReference type="KEGG" id="ace:Acel_1008"/>
<dbReference type="AlphaFoldDB" id="A0LTM1"/>
<dbReference type="InterPro" id="IPR004101">
    <property type="entry name" value="Mur_ligase_C"/>
</dbReference>
<dbReference type="GO" id="GO:0005524">
    <property type="term" value="F:ATP binding"/>
    <property type="evidence" value="ECO:0007669"/>
    <property type="project" value="UniProtKB-UniRule"/>
</dbReference>
<dbReference type="GO" id="GO:0008360">
    <property type="term" value="P:regulation of cell shape"/>
    <property type="evidence" value="ECO:0007669"/>
    <property type="project" value="UniProtKB-KW"/>
</dbReference>
<dbReference type="Pfam" id="PF08245">
    <property type="entry name" value="Mur_ligase_M"/>
    <property type="match status" value="1"/>
</dbReference>
<dbReference type="OrthoDB" id="9809796at2"/>
<keyword evidence="3 7" id="KW-0963">Cytoplasm</keyword>
<evidence type="ECO:0000313" key="12">
    <source>
        <dbReference type="EMBL" id="ABK52781.1"/>
    </source>
</evidence>
<dbReference type="PANTHER" id="PTHR43692">
    <property type="entry name" value="UDP-N-ACETYLMURAMOYLALANINE--D-GLUTAMATE LIGASE"/>
    <property type="match status" value="1"/>
</dbReference>
<dbReference type="Pfam" id="PF02875">
    <property type="entry name" value="Mur_ligase_C"/>
    <property type="match status" value="1"/>
</dbReference>
<dbReference type="HOGENOM" id="CLU_032540_0_0_11"/>
<dbReference type="FunCoup" id="A0LTM1">
    <property type="interactions" value="93"/>
</dbReference>
<feature type="binding site" evidence="7">
    <location>
        <begin position="134"/>
        <end position="140"/>
    </location>
    <ligand>
        <name>ATP</name>
        <dbReference type="ChEBI" id="CHEBI:30616"/>
    </ligand>
</feature>
<organism evidence="12 13">
    <name type="scientific">Acidothermus cellulolyticus (strain ATCC 43068 / DSM 8971 / 11B)</name>
    <dbReference type="NCBI Taxonomy" id="351607"/>
    <lineage>
        <taxon>Bacteria</taxon>
        <taxon>Bacillati</taxon>
        <taxon>Actinomycetota</taxon>
        <taxon>Actinomycetes</taxon>
        <taxon>Acidothermales</taxon>
        <taxon>Acidothermaceae</taxon>
        <taxon>Acidothermus</taxon>
    </lineage>
</organism>
<evidence type="ECO:0000313" key="13">
    <source>
        <dbReference type="Proteomes" id="UP000008221"/>
    </source>
</evidence>